<evidence type="ECO:0000313" key="3">
    <source>
        <dbReference type="Proteomes" id="UP000290253"/>
    </source>
</evidence>
<organism evidence="2 3">
    <name type="scientific">Silvibacterium dinghuense</name>
    <dbReference type="NCBI Taxonomy" id="1560006"/>
    <lineage>
        <taxon>Bacteria</taxon>
        <taxon>Pseudomonadati</taxon>
        <taxon>Acidobacteriota</taxon>
        <taxon>Terriglobia</taxon>
        <taxon>Terriglobales</taxon>
        <taxon>Acidobacteriaceae</taxon>
        <taxon>Silvibacterium</taxon>
    </lineage>
</organism>
<feature type="transmembrane region" description="Helical" evidence="1">
    <location>
        <begin position="6"/>
        <end position="24"/>
    </location>
</feature>
<keyword evidence="3" id="KW-1185">Reference proteome</keyword>
<gene>
    <name evidence="2" type="ORF">ESZ00_12685</name>
</gene>
<comment type="caution">
    <text evidence="2">The sequence shown here is derived from an EMBL/GenBank/DDBJ whole genome shotgun (WGS) entry which is preliminary data.</text>
</comment>
<name>A0A4Q1SER5_9BACT</name>
<protein>
    <submittedName>
        <fullName evidence="2">Uncharacterized protein</fullName>
    </submittedName>
</protein>
<sequence>MAWMTLIIGGIILLAGLVGQYVFLRHRDPRHPHDRQARRLVVTIGSAVVGLWLVAFSAVQLLHLHHTGHW</sequence>
<dbReference type="AlphaFoldDB" id="A0A4Q1SER5"/>
<reference evidence="2 3" key="1">
    <citation type="journal article" date="2016" name="Int. J. Syst. Evol. Microbiol.">
        <title>Acidipila dinghuensis sp. nov., an acidobacterium isolated from forest soil.</title>
        <authorList>
            <person name="Jiang Y.W."/>
            <person name="Wang J."/>
            <person name="Chen M.H."/>
            <person name="Lv Y.Y."/>
            <person name="Qiu L.H."/>
        </authorList>
    </citation>
    <scope>NUCLEOTIDE SEQUENCE [LARGE SCALE GENOMIC DNA]</scope>
    <source>
        <strain evidence="2 3">DHOF10</strain>
    </source>
</reference>
<keyword evidence="1" id="KW-1133">Transmembrane helix</keyword>
<accession>A0A4Q1SER5</accession>
<dbReference type="RefSeq" id="WP_129208625.1">
    <property type="nucleotide sequence ID" value="NZ_BMGU01000004.1"/>
</dbReference>
<keyword evidence="1" id="KW-0812">Transmembrane</keyword>
<dbReference type="Proteomes" id="UP000290253">
    <property type="component" value="Unassembled WGS sequence"/>
</dbReference>
<evidence type="ECO:0000313" key="2">
    <source>
        <dbReference type="EMBL" id="RXS95428.1"/>
    </source>
</evidence>
<dbReference type="OrthoDB" id="123402at2"/>
<feature type="transmembrane region" description="Helical" evidence="1">
    <location>
        <begin position="40"/>
        <end position="62"/>
    </location>
</feature>
<keyword evidence="1" id="KW-0472">Membrane</keyword>
<dbReference type="EMBL" id="SDMK01000002">
    <property type="protein sequence ID" value="RXS95428.1"/>
    <property type="molecule type" value="Genomic_DNA"/>
</dbReference>
<proteinExistence type="predicted"/>
<evidence type="ECO:0000256" key="1">
    <source>
        <dbReference type="SAM" id="Phobius"/>
    </source>
</evidence>